<dbReference type="STRING" id="1802628.A2890_01910"/>
<keyword evidence="3" id="KW-0694">RNA-binding</keyword>
<dbReference type="InterPro" id="IPR014717">
    <property type="entry name" value="Transl_elong_EF1B/ribsomal_bS6"/>
</dbReference>
<name>A0A1F4VYT5_UNCKA</name>
<comment type="function">
    <text evidence="3">Binds together with bS18 to 16S ribosomal RNA.</text>
</comment>
<comment type="caution">
    <text evidence="4">The sequence shown here is derived from an EMBL/GenBank/DDBJ whole genome shotgun (WGS) entry which is preliminary data.</text>
</comment>
<dbReference type="GO" id="GO:0006412">
    <property type="term" value="P:translation"/>
    <property type="evidence" value="ECO:0007669"/>
    <property type="project" value="UniProtKB-UniRule"/>
</dbReference>
<sequence length="102" mass="11208">MNYELTVMLSPDVTPEKSKKSVGEIQEAVQKLGGRTANIESLGMKTLAYPIQGSGQASFGRFQLELDPAKVGDLRRQVERQEGVMRVLIIKGGETKSVDSRQ</sequence>
<dbReference type="CDD" id="cd00473">
    <property type="entry name" value="bS6"/>
    <property type="match status" value="1"/>
</dbReference>
<dbReference type="NCBIfam" id="TIGR00166">
    <property type="entry name" value="S6"/>
    <property type="match status" value="1"/>
</dbReference>
<organism evidence="4 5">
    <name type="scientific">candidate division WWE3 bacterium RIFCSPLOWO2_01_FULL_53_14</name>
    <dbReference type="NCBI Taxonomy" id="1802628"/>
    <lineage>
        <taxon>Bacteria</taxon>
        <taxon>Katanobacteria</taxon>
    </lineage>
</organism>
<keyword evidence="3" id="KW-0687">Ribonucleoprotein</keyword>
<comment type="similarity">
    <text evidence="1 3">Belongs to the bacterial ribosomal protein bS6 family.</text>
</comment>
<evidence type="ECO:0000256" key="1">
    <source>
        <dbReference type="ARBA" id="ARBA00009512"/>
    </source>
</evidence>
<dbReference type="GO" id="GO:0003735">
    <property type="term" value="F:structural constituent of ribosome"/>
    <property type="evidence" value="ECO:0007669"/>
    <property type="project" value="InterPro"/>
</dbReference>
<dbReference type="InterPro" id="IPR000529">
    <property type="entry name" value="Ribosomal_bS6"/>
</dbReference>
<keyword evidence="3 4" id="KW-0689">Ribosomal protein</keyword>
<keyword evidence="3" id="KW-0699">rRNA-binding</keyword>
<dbReference type="EMBL" id="MEVL01000012">
    <property type="protein sequence ID" value="OGC62339.1"/>
    <property type="molecule type" value="Genomic_DNA"/>
</dbReference>
<accession>A0A1F4VYT5</accession>
<proteinExistence type="inferred from homology"/>
<dbReference type="Gene3D" id="3.30.70.60">
    <property type="match status" value="1"/>
</dbReference>
<dbReference type="GO" id="GO:1990904">
    <property type="term" value="C:ribonucleoprotein complex"/>
    <property type="evidence" value="ECO:0007669"/>
    <property type="project" value="UniProtKB-KW"/>
</dbReference>
<dbReference type="AlphaFoldDB" id="A0A1F4VYT5"/>
<evidence type="ECO:0000313" key="5">
    <source>
        <dbReference type="Proteomes" id="UP000176967"/>
    </source>
</evidence>
<dbReference type="InterPro" id="IPR020814">
    <property type="entry name" value="Ribosomal_S6_plastid/chlpt"/>
</dbReference>
<evidence type="ECO:0000256" key="2">
    <source>
        <dbReference type="ARBA" id="ARBA00035294"/>
    </source>
</evidence>
<dbReference type="Proteomes" id="UP000176967">
    <property type="component" value="Unassembled WGS sequence"/>
</dbReference>
<gene>
    <name evidence="3" type="primary">rpsF</name>
    <name evidence="4" type="ORF">A2890_01910</name>
</gene>
<protein>
    <recommendedName>
        <fullName evidence="2 3">Small ribosomal subunit protein bS6</fullName>
    </recommendedName>
</protein>
<dbReference type="GO" id="GO:0070181">
    <property type="term" value="F:small ribosomal subunit rRNA binding"/>
    <property type="evidence" value="ECO:0007669"/>
    <property type="project" value="TreeGrafter"/>
</dbReference>
<dbReference type="HAMAP" id="MF_00360">
    <property type="entry name" value="Ribosomal_bS6"/>
    <property type="match status" value="1"/>
</dbReference>
<dbReference type="Pfam" id="PF01250">
    <property type="entry name" value="Ribosomal_S6"/>
    <property type="match status" value="1"/>
</dbReference>
<dbReference type="InterPro" id="IPR035980">
    <property type="entry name" value="Ribosomal_bS6_sf"/>
</dbReference>
<dbReference type="PANTHER" id="PTHR21011:SF1">
    <property type="entry name" value="SMALL RIBOSOMAL SUBUNIT PROTEIN BS6M"/>
    <property type="match status" value="1"/>
</dbReference>
<dbReference type="PANTHER" id="PTHR21011">
    <property type="entry name" value="MITOCHONDRIAL 28S RIBOSOMAL PROTEIN S6"/>
    <property type="match status" value="1"/>
</dbReference>
<dbReference type="GO" id="GO:0005840">
    <property type="term" value="C:ribosome"/>
    <property type="evidence" value="ECO:0007669"/>
    <property type="project" value="UniProtKB-KW"/>
</dbReference>
<evidence type="ECO:0000313" key="4">
    <source>
        <dbReference type="EMBL" id="OGC62339.1"/>
    </source>
</evidence>
<dbReference type="SUPFAM" id="SSF54995">
    <property type="entry name" value="Ribosomal protein S6"/>
    <property type="match status" value="1"/>
</dbReference>
<reference evidence="4 5" key="1">
    <citation type="journal article" date="2016" name="Nat. Commun.">
        <title>Thousands of microbial genomes shed light on interconnected biogeochemical processes in an aquifer system.</title>
        <authorList>
            <person name="Anantharaman K."/>
            <person name="Brown C.T."/>
            <person name="Hug L.A."/>
            <person name="Sharon I."/>
            <person name="Castelle C.J."/>
            <person name="Probst A.J."/>
            <person name="Thomas B.C."/>
            <person name="Singh A."/>
            <person name="Wilkins M.J."/>
            <person name="Karaoz U."/>
            <person name="Brodie E.L."/>
            <person name="Williams K.H."/>
            <person name="Hubbard S.S."/>
            <person name="Banfield J.F."/>
        </authorList>
    </citation>
    <scope>NUCLEOTIDE SEQUENCE [LARGE SCALE GENOMIC DNA]</scope>
</reference>
<dbReference type="GO" id="GO:0005737">
    <property type="term" value="C:cytoplasm"/>
    <property type="evidence" value="ECO:0007669"/>
    <property type="project" value="UniProtKB-ARBA"/>
</dbReference>
<evidence type="ECO:0000256" key="3">
    <source>
        <dbReference type="HAMAP-Rule" id="MF_00360"/>
    </source>
</evidence>